<dbReference type="Pfam" id="PF00682">
    <property type="entry name" value="HMGL-like"/>
    <property type="match status" value="1"/>
</dbReference>
<proteinExistence type="inferred from homology"/>
<dbReference type="Gene3D" id="3.20.20.70">
    <property type="entry name" value="Aldolase class I"/>
    <property type="match status" value="1"/>
</dbReference>
<evidence type="ECO:0000259" key="7">
    <source>
        <dbReference type="PROSITE" id="PS50991"/>
    </source>
</evidence>
<dbReference type="PROSITE" id="PS50991">
    <property type="entry name" value="PYR_CT"/>
    <property type="match status" value="1"/>
</dbReference>
<dbReference type="PANTHER" id="PTHR42880">
    <property type="entry name" value="HOMOCITRATE SYNTHASE"/>
    <property type="match status" value="1"/>
</dbReference>
<dbReference type="EC" id="2.3.3.14" evidence="3"/>
<evidence type="ECO:0000256" key="4">
    <source>
        <dbReference type="ARBA" id="ARBA00020735"/>
    </source>
</evidence>
<evidence type="ECO:0000256" key="5">
    <source>
        <dbReference type="ARBA" id="ARBA00022679"/>
    </source>
</evidence>
<dbReference type="KEGG" id="mej:Q7A_1101"/>
<dbReference type="eggNOG" id="COG0119">
    <property type="taxonomic scope" value="Bacteria"/>
</dbReference>
<evidence type="ECO:0000256" key="1">
    <source>
        <dbReference type="ARBA" id="ARBA00003050"/>
    </source>
</evidence>
<dbReference type="PANTHER" id="PTHR42880:SF1">
    <property type="entry name" value="ISOPROPYLMALATE_HOMOCITRATE_CITRAMALATE SYNTHASE FAMILY PROTEIN"/>
    <property type="match status" value="1"/>
</dbReference>
<gene>
    <name evidence="8" type="ordered locus">Q7A_1101</name>
</gene>
<name>I1XHS2_METNJ</name>
<organism evidence="8 9">
    <name type="scientific">Methylophaga nitratireducenticrescens</name>
    <dbReference type="NCBI Taxonomy" id="754476"/>
    <lineage>
        <taxon>Bacteria</taxon>
        <taxon>Pseudomonadati</taxon>
        <taxon>Pseudomonadota</taxon>
        <taxon>Gammaproteobacteria</taxon>
        <taxon>Thiotrichales</taxon>
        <taxon>Piscirickettsiaceae</taxon>
        <taxon>Methylophaga</taxon>
    </lineage>
</organism>
<evidence type="ECO:0000313" key="8">
    <source>
        <dbReference type="EMBL" id="AFI83941.1"/>
    </source>
</evidence>
<feature type="domain" description="Pyruvate carboxyltransferase" evidence="7">
    <location>
        <begin position="1"/>
        <end position="190"/>
    </location>
</feature>
<evidence type="ECO:0000256" key="2">
    <source>
        <dbReference type="ARBA" id="ARBA00006154"/>
    </source>
</evidence>
<dbReference type="HOGENOM" id="CLU_905559_0_0_6"/>
<reference evidence="8 9" key="1">
    <citation type="journal article" date="2012" name="J. Bacteriol.">
        <title>Complete genome sequences of Methylophaga sp. strain JAM1 and Methylophaga sp. strain JAM7.</title>
        <authorList>
            <person name="Villeneuve C."/>
            <person name="Martineau C."/>
            <person name="Mauffrey F."/>
            <person name="Villemur R."/>
        </authorList>
    </citation>
    <scope>NUCLEOTIDE SEQUENCE [LARGE SCALE GENOMIC DNA]</scope>
    <source>
        <strain evidence="8 9">JAM1</strain>
    </source>
</reference>
<dbReference type="InterPro" id="IPR013785">
    <property type="entry name" value="Aldolase_TIM"/>
</dbReference>
<sequence length="307" mass="35176">MQLWLMPQIFFQSEEIKKDIDRIFSKKEKSKVSLVRVAVNSKEALNKKITILLNCLKEKGYKVALNFMQVSSVSEEYLGEIIQNVPNEYVDVIYFADSFGDMTQSKVYRVAEIIGNYWYGSIGIHAHNNKGNALSNTLTAAATTNVTWLDSTVLGMGRGAGNAPTEILLLERHKEELVNWNSESMFYLVYKYLQPLHKKYGWGHSFLFHYAAEFSIHPSYIQDLTADESYTSHEIYSALTYLTENESQKYNSDLLLSVNNQTKSDVGYGYWDPTELWKGRDVLIIGSGPSLAKYAKDIEFYIRKKTQ</sequence>
<comment type="function">
    <text evidence="1">This protein is a Fe-Mo-cofactor biosynthetic component.</text>
</comment>
<reference evidence="8 9" key="2">
    <citation type="journal article" date="2013" name="Int. J. Syst. Evol. Microbiol.">
        <title>Methylophaga nitratireducenticrescens sp. nov. and Methylophaga frappieri sp. nov., isolated from the biofilm of the methanol-fed denitrification system treating the seawater at the Montreal Biodome.</title>
        <authorList>
            <person name="Villeneuve C."/>
            <person name="Martineau C."/>
            <person name="Mauffrey F."/>
            <person name="Villemur R."/>
        </authorList>
    </citation>
    <scope>NUCLEOTIDE SEQUENCE [LARGE SCALE GENOMIC DNA]</scope>
    <source>
        <strain evidence="8 9">JAM1</strain>
    </source>
</reference>
<dbReference type="STRING" id="754476.Q7A_1101"/>
<keyword evidence="9" id="KW-1185">Reference proteome</keyword>
<dbReference type="Proteomes" id="UP000009144">
    <property type="component" value="Chromosome"/>
</dbReference>
<evidence type="ECO:0000256" key="6">
    <source>
        <dbReference type="ARBA" id="ARBA00048019"/>
    </source>
</evidence>
<dbReference type="InterPro" id="IPR000891">
    <property type="entry name" value="PYR_CT"/>
</dbReference>
<dbReference type="EMBL" id="CP003390">
    <property type="protein sequence ID" value="AFI83941.1"/>
    <property type="molecule type" value="Genomic_DNA"/>
</dbReference>
<dbReference type="SUPFAM" id="SSF51569">
    <property type="entry name" value="Aldolase"/>
    <property type="match status" value="1"/>
</dbReference>
<dbReference type="PATRIC" id="fig|754476.3.peg.1084"/>
<dbReference type="GO" id="GO:0004410">
    <property type="term" value="F:homocitrate synthase activity"/>
    <property type="evidence" value="ECO:0007669"/>
    <property type="project" value="UniProtKB-EC"/>
</dbReference>
<keyword evidence="5" id="KW-0808">Transferase</keyword>
<evidence type="ECO:0000256" key="3">
    <source>
        <dbReference type="ARBA" id="ARBA00012974"/>
    </source>
</evidence>
<comment type="similarity">
    <text evidence="2">Belongs to the alpha-IPM synthase/homocitrate synthase family.</text>
</comment>
<accession>I1XHS2</accession>
<comment type="catalytic activity">
    <reaction evidence="6">
        <text>acetyl-CoA + 2-oxoglutarate + H2O = (2R)-homocitrate + CoA + H(+)</text>
        <dbReference type="Rhea" id="RHEA:12929"/>
        <dbReference type="ChEBI" id="CHEBI:15377"/>
        <dbReference type="ChEBI" id="CHEBI:15378"/>
        <dbReference type="ChEBI" id="CHEBI:16810"/>
        <dbReference type="ChEBI" id="CHEBI:57287"/>
        <dbReference type="ChEBI" id="CHEBI:57288"/>
        <dbReference type="ChEBI" id="CHEBI:58884"/>
        <dbReference type="EC" id="2.3.3.14"/>
    </reaction>
</comment>
<evidence type="ECO:0000313" key="9">
    <source>
        <dbReference type="Proteomes" id="UP000009144"/>
    </source>
</evidence>
<protein>
    <recommendedName>
        <fullName evidence="4">Homocitrate synthase</fullName>
        <ecNumber evidence="3">2.3.3.14</ecNumber>
    </recommendedName>
</protein>
<dbReference type="AlphaFoldDB" id="I1XHS2"/>